<evidence type="ECO:0000259" key="2">
    <source>
        <dbReference type="PROSITE" id="PS50995"/>
    </source>
</evidence>
<evidence type="ECO:0000313" key="4">
    <source>
        <dbReference type="Proteomes" id="UP001165041"/>
    </source>
</evidence>
<dbReference type="InterPro" id="IPR036390">
    <property type="entry name" value="WH_DNA-bd_sf"/>
</dbReference>
<dbReference type="InterPro" id="IPR011991">
    <property type="entry name" value="ArsR-like_HTH"/>
</dbReference>
<dbReference type="SMART" id="SM00347">
    <property type="entry name" value="HTH_MARR"/>
    <property type="match status" value="1"/>
</dbReference>
<dbReference type="Gene3D" id="1.10.10.10">
    <property type="entry name" value="Winged helix-like DNA-binding domain superfamily/Winged helix DNA-binding domain"/>
    <property type="match status" value="1"/>
</dbReference>
<dbReference type="PROSITE" id="PS50995">
    <property type="entry name" value="HTH_MARR_2"/>
    <property type="match status" value="1"/>
</dbReference>
<dbReference type="Pfam" id="PF12802">
    <property type="entry name" value="MarR_2"/>
    <property type="match status" value="1"/>
</dbReference>
<reference evidence="3" key="1">
    <citation type="submission" date="2023-02" db="EMBL/GenBank/DDBJ databases">
        <title>Kitasatospora phosalacinea NBRC 14627.</title>
        <authorList>
            <person name="Ichikawa N."/>
            <person name="Sato H."/>
            <person name="Tonouchi N."/>
        </authorList>
    </citation>
    <scope>NUCLEOTIDE SEQUENCE</scope>
    <source>
        <strain evidence="3">NBRC 14627</strain>
    </source>
</reference>
<dbReference type="AlphaFoldDB" id="A0A9W6QFY3"/>
<dbReference type="RefSeq" id="WP_285739851.1">
    <property type="nucleotide sequence ID" value="NZ_BSSA01000033.1"/>
</dbReference>
<dbReference type="Proteomes" id="UP001165041">
    <property type="component" value="Unassembled WGS sequence"/>
</dbReference>
<feature type="region of interest" description="Disordered" evidence="1">
    <location>
        <begin position="159"/>
        <end position="178"/>
    </location>
</feature>
<sequence length="178" mass="18718">MTATPTPPSTAPELARLETALSALVRWSESKHVRAEVARLAGCDLPSSALRLLEHFAAAGPMRVSDIAECLRIDVSTASLQLRRLRADALVVRRTDPSDGRSGVIAITEEGRRALARIRAARCGLLAEVFGATPPEQLGRAADVLGLVQEHMLAAAAEYAPPVGPATDPAADRSADAP</sequence>
<name>A0A9W6QFY3_9ACTN</name>
<dbReference type="GO" id="GO:0006950">
    <property type="term" value="P:response to stress"/>
    <property type="evidence" value="ECO:0007669"/>
    <property type="project" value="TreeGrafter"/>
</dbReference>
<dbReference type="InterPro" id="IPR039422">
    <property type="entry name" value="MarR/SlyA-like"/>
</dbReference>
<organism evidence="3 4">
    <name type="scientific">Kitasatospora phosalacinea</name>
    <dbReference type="NCBI Taxonomy" id="2065"/>
    <lineage>
        <taxon>Bacteria</taxon>
        <taxon>Bacillati</taxon>
        <taxon>Actinomycetota</taxon>
        <taxon>Actinomycetes</taxon>
        <taxon>Kitasatosporales</taxon>
        <taxon>Streptomycetaceae</taxon>
        <taxon>Kitasatospora</taxon>
    </lineage>
</organism>
<protein>
    <submittedName>
        <fullName evidence="3">Transcriptional regulator</fullName>
    </submittedName>
</protein>
<gene>
    <name evidence="3" type="ORF">Kpho02_65460</name>
</gene>
<evidence type="ECO:0000313" key="3">
    <source>
        <dbReference type="EMBL" id="GLW74248.1"/>
    </source>
</evidence>
<dbReference type="CDD" id="cd00090">
    <property type="entry name" value="HTH_ARSR"/>
    <property type="match status" value="1"/>
</dbReference>
<proteinExistence type="predicted"/>
<comment type="caution">
    <text evidence="3">The sequence shown here is derived from an EMBL/GenBank/DDBJ whole genome shotgun (WGS) entry which is preliminary data.</text>
</comment>
<dbReference type="SUPFAM" id="SSF46785">
    <property type="entry name" value="Winged helix' DNA-binding domain"/>
    <property type="match status" value="1"/>
</dbReference>
<dbReference type="EMBL" id="BSSA01000033">
    <property type="protein sequence ID" value="GLW74248.1"/>
    <property type="molecule type" value="Genomic_DNA"/>
</dbReference>
<dbReference type="GO" id="GO:0003700">
    <property type="term" value="F:DNA-binding transcription factor activity"/>
    <property type="evidence" value="ECO:0007669"/>
    <property type="project" value="InterPro"/>
</dbReference>
<dbReference type="PANTHER" id="PTHR33164:SF57">
    <property type="entry name" value="MARR-FAMILY TRANSCRIPTIONAL REGULATOR"/>
    <property type="match status" value="1"/>
</dbReference>
<evidence type="ECO:0000256" key="1">
    <source>
        <dbReference type="SAM" id="MobiDB-lite"/>
    </source>
</evidence>
<accession>A0A9W6QFY3</accession>
<dbReference type="InterPro" id="IPR036388">
    <property type="entry name" value="WH-like_DNA-bd_sf"/>
</dbReference>
<dbReference type="InterPro" id="IPR000835">
    <property type="entry name" value="HTH_MarR-typ"/>
</dbReference>
<feature type="domain" description="HTH marR-type" evidence="2">
    <location>
        <begin position="11"/>
        <end position="150"/>
    </location>
</feature>
<dbReference type="PANTHER" id="PTHR33164">
    <property type="entry name" value="TRANSCRIPTIONAL REGULATOR, MARR FAMILY"/>
    <property type="match status" value="1"/>
</dbReference>